<dbReference type="PANTHER" id="PTHR33540:SF2">
    <property type="entry name" value="TRNA THREONYLCARBAMOYLADENOSINE BIOSYNTHESIS PROTEIN TSAE"/>
    <property type="match status" value="1"/>
</dbReference>
<dbReference type="Gene3D" id="3.40.50.300">
    <property type="entry name" value="P-loop containing nucleotide triphosphate hydrolases"/>
    <property type="match status" value="1"/>
</dbReference>
<evidence type="ECO:0000256" key="5">
    <source>
        <dbReference type="ARBA" id="ARBA00022694"/>
    </source>
</evidence>
<comment type="caution">
    <text evidence="13">The sequence shown here is derived from an EMBL/GenBank/DDBJ whole genome shotgun (WGS) entry which is preliminary data.</text>
</comment>
<dbReference type="GO" id="GO:0002949">
    <property type="term" value="P:tRNA threonylcarbamoyladenosine modification"/>
    <property type="evidence" value="ECO:0007669"/>
    <property type="project" value="InterPro"/>
</dbReference>
<evidence type="ECO:0000256" key="2">
    <source>
        <dbReference type="ARBA" id="ARBA00007599"/>
    </source>
</evidence>
<comment type="similarity">
    <text evidence="2">Belongs to the TsaE family.</text>
</comment>
<dbReference type="InterPro" id="IPR003442">
    <property type="entry name" value="T6A_TsaE"/>
</dbReference>
<dbReference type="GO" id="GO:0005524">
    <property type="term" value="F:ATP binding"/>
    <property type="evidence" value="ECO:0007669"/>
    <property type="project" value="UniProtKB-KW"/>
</dbReference>
<dbReference type="AlphaFoldDB" id="I7IY17"/>
<keyword evidence="9" id="KW-0460">Magnesium</keyword>
<keyword evidence="8" id="KW-0067">ATP-binding</keyword>
<dbReference type="Pfam" id="PF02367">
    <property type="entry name" value="TsaE"/>
    <property type="match status" value="1"/>
</dbReference>
<evidence type="ECO:0000313" key="15">
    <source>
        <dbReference type="Proteomes" id="UP000006078"/>
    </source>
</evidence>
<evidence type="ECO:0000256" key="6">
    <source>
        <dbReference type="ARBA" id="ARBA00022723"/>
    </source>
</evidence>
<comment type="function">
    <text evidence="10">Required for the formation of a threonylcarbamoyl group on adenosine at position 37 (t(6)A37) in tRNAs that read codons beginning with adenine. Is involved in the transfer of the threonylcarbamoyl moiety of threonylcarbamoyl-AMP (TC-AMP) to the N6 group of A37, together with TsaD and TsaB. TsaE seems to play an indirect role in the t(6)A biosynthesis pathway, possibly in regulating the core enzymatic function of TsaD.</text>
</comment>
<dbReference type="InterPro" id="IPR027417">
    <property type="entry name" value="P-loop_NTPase"/>
</dbReference>
<dbReference type="EMBL" id="CAJZ01000218">
    <property type="protein sequence ID" value="CCI84188.1"/>
    <property type="molecule type" value="Genomic_DNA"/>
</dbReference>
<evidence type="ECO:0000313" key="14">
    <source>
        <dbReference type="EMBL" id="EJZ81590.1"/>
    </source>
</evidence>
<dbReference type="GO" id="GO:0046872">
    <property type="term" value="F:metal ion binding"/>
    <property type="evidence" value="ECO:0007669"/>
    <property type="project" value="UniProtKB-KW"/>
</dbReference>
<evidence type="ECO:0000256" key="10">
    <source>
        <dbReference type="ARBA" id="ARBA00024908"/>
    </source>
</evidence>
<feature type="region of interest" description="Disordered" evidence="12">
    <location>
        <begin position="141"/>
        <end position="170"/>
    </location>
</feature>
<organism evidence="13 16">
    <name type="scientific">Corynebacterium otitidis ATCC 51513</name>
    <dbReference type="NCBI Taxonomy" id="883169"/>
    <lineage>
        <taxon>Bacteria</taxon>
        <taxon>Bacillati</taxon>
        <taxon>Actinomycetota</taxon>
        <taxon>Actinomycetes</taxon>
        <taxon>Mycobacteriales</taxon>
        <taxon>Corynebacteriaceae</taxon>
        <taxon>Corynebacterium</taxon>
    </lineage>
</organism>
<evidence type="ECO:0000256" key="3">
    <source>
        <dbReference type="ARBA" id="ARBA00019010"/>
    </source>
</evidence>
<evidence type="ECO:0000256" key="7">
    <source>
        <dbReference type="ARBA" id="ARBA00022741"/>
    </source>
</evidence>
<evidence type="ECO:0000256" key="8">
    <source>
        <dbReference type="ARBA" id="ARBA00022840"/>
    </source>
</evidence>
<proteinExistence type="inferred from homology"/>
<reference evidence="13 16" key="1">
    <citation type="journal article" date="2012" name="J. Bacteriol.">
        <title>Draft Genome Sequence of Turicella otitidis ATCC 51513, Isolated from Middle Ear Fluid from a Child with Otitis Media.</title>
        <authorList>
            <person name="Brinkrolf K."/>
            <person name="Schneider J."/>
            <person name="Knecht M."/>
            <person name="Ruckert C."/>
            <person name="Tauch A."/>
        </authorList>
    </citation>
    <scope>NUCLEOTIDE SEQUENCE [LARGE SCALE GENOMIC DNA]</scope>
    <source>
        <strain evidence="13 16">ATCC 51513</strain>
    </source>
</reference>
<dbReference type="Proteomes" id="UP000011016">
    <property type="component" value="Unassembled WGS sequence"/>
</dbReference>
<evidence type="ECO:0000313" key="16">
    <source>
        <dbReference type="Proteomes" id="UP000011016"/>
    </source>
</evidence>
<dbReference type="HOGENOM" id="CLU_087829_1_1_11"/>
<dbReference type="NCBIfam" id="TIGR00150">
    <property type="entry name" value="T6A_YjeE"/>
    <property type="match status" value="1"/>
</dbReference>
<evidence type="ECO:0000256" key="12">
    <source>
        <dbReference type="SAM" id="MobiDB-lite"/>
    </source>
</evidence>
<keyword evidence="15" id="KW-1185">Reference proteome</keyword>
<dbReference type="PANTHER" id="PTHR33540">
    <property type="entry name" value="TRNA THREONYLCARBAMOYLADENOSINE BIOSYNTHESIS PROTEIN TSAE"/>
    <property type="match status" value="1"/>
</dbReference>
<keyword evidence="5" id="KW-0819">tRNA processing</keyword>
<accession>I7IY17</accession>
<dbReference type="EMBL" id="AHAE01000071">
    <property type="protein sequence ID" value="EJZ81590.1"/>
    <property type="molecule type" value="Genomic_DNA"/>
</dbReference>
<evidence type="ECO:0000256" key="1">
    <source>
        <dbReference type="ARBA" id="ARBA00004496"/>
    </source>
</evidence>
<dbReference type="STRING" id="29321.AAV33_03520"/>
<name>I7IY17_9CORY</name>
<dbReference type="OrthoDB" id="9800307at2"/>
<evidence type="ECO:0000256" key="9">
    <source>
        <dbReference type="ARBA" id="ARBA00022842"/>
    </source>
</evidence>
<dbReference type="RefSeq" id="WP_004601395.1">
    <property type="nucleotide sequence ID" value="NZ_HF541868.1"/>
</dbReference>
<protein>
    <recommendedName>
        <fullName evidence="3">tRNA threonylcarbamoyladenosine biosynthesis protein TsaE</fullName>
    </recommendedName>
    <alternativeName>
        <fullName evidence="11">t(6)A37 threonylcarbamoyladenosine biosynthesis protein TsaE</fullName>
    </alternativeName>
</protein>
<dbReference type="eggNOG" id="COG0802">
    <property type="taxonomic scope" value="Bacteria"/>
</dbReference>
<comment type="subcellular location">
    <subcellularLocation>
        <location evidence="1">Cytoplasm</location>
    </subcellularLocation>
</comment>
<evidence type="ECO:0000313" key="13">
    <source>
        <dbReference type="EMBL" id="CCI84188.1"/>
    </source>
</evidence>
<sequence length="170" mass="17939">MKDSFPAAGERFLPDTEATWELGEELGEALEAGDLVVLRGPLGAGKTTITQGIARGMGVRGRVTSPTFIIAREHPGPKGRPGLIHVDAYRLLGEDPDAAADPIGELDALDLESRAEDSAVVAEWGGGLVERLAERHLVVDLERGGPDEEGRRARWRTGGPGGDNERAAAG</sequence>
<evidence type="ECO:0000256" key="11">
    <source>
        <dbReference type="ARBA" id="ARBA00032441"/>
    </source>
</evidence>
<dbReference type="Proteomes" id="UP000006078">
    <property type="component" value="Unassembled WGS sequence"/>
</dbReference>
<evidence type="ECO:0000256" key="4">
    <source>
        <dbReference type="ARBA" id="ARBA00022490"/>
    </source>
</evidence>
<feature type="compositionally biased region" description="Basic and acidic residues" evidence="12">
    <location>
        <begin position="141"/>
        <end position="152"/>
    </location>
</feature>
<keyword evidence="6" id="KW-0479">Metal-binding</keyword>
<dbReference type="PATRIC" id="fig|883169.3.peg.1452"/>
<gene>
    <name evidence="13" type="ORF">BN46_1476</name>
    <name evidence="14" type="ORF">HMPREF9719_01505</name>
</gene>
<reference evidence="14 15" key="2">
    <citation type="submission" date="2012-08" db="EMBL/GenBank/DDBJ databases">
        <title>The Genome Sequence of Turicella otitidis ATCC 51513.</title>
        <authorList>
            <consortium name="The Broad Institute Genome Sequencing Platform"/>
            <person name="Earl A."/>
            <person name="Ward D."/>
            <person name="Feldgarden M."/>
            <person name="Gevers D."/>
            <person name="Huys G."/>
            <person name="Walker B."/>
            <person name="Young S.K."/>
            <person name="Zeng Q."/>
            <person name="Gargeya S."/>
            <person name="Fitzgerald M."/>
            <person name="Haas B."/>
            <person name="Abouelleil A."/>
            <person name="Alvarado L."/>
            <person name="Arachchi H.M."/>
            <person name="Berlin A.M."/>
            <person name="Chapman S.B."/>
            <person name="Goldberg J."/>
            <person name="Griggs A."/>
            <person name="Gujja S."/>
            <person name="Hansen M."/>
            <person name="Howarth C."/>
            <person name="Imamovic A."/>
            <person name="Larimer J."/>
            <person name="McCowen C."/>
            <person name="Montmayeur A."/>
            <person name="Murphy C."/>
            <person name="Neiman D."/>
            <person name="Pearson M."/>
            <person name="Priest M."/>
            <person name="Roberts A."/>
            <person name="Saif S."/>
            <person name="Shea T."/>
            <person name="Sisk P."/>
            <person name="Sykes S."/>
            <person name="Wortman J."/>
            <person name="Nusbaum C."/>
            <person name="Birren B."/>
        </authorList>
    </citation>
    <scope>NUCLEOTIDE SEQUENCE [LARGE SCALE GENOMIC DNA]</scope>
    <source>
        <strain evidence="14 15">ATCC 51513</strain>
    </source>
</reference>
<dbReference type="SUPFAM" id="SSF52540">
    <property type="entry name" value="P-loop containing nucleoside triphosphate hydrolases"/>
    <property type="match status" value="1"/>
</dbReference>
<dbReference type="GO" id="GO:0005737">
    <property type="term" value="C:cytoplasm"/>
    <property type="evidence" value="ECO:0007669"/>
    <property type="project" value="UniProtKB-SubCell"/>
</dbReference>
<keyword evidence="7" id="KW-0547">Nucleotide-binding</keyword>
<keyword evidence="4" id="KW-0963">Cytoplasm</keyword>